<dbReference type="InterPro" id="IPR050793">
    <property type="entry name" value="CMP-NeuNAc_synthase"/>
</dbReference>
<proteinExistence type="evidence at transcript level"/>
<dbReference type="BRENDA" id="2.7.7.43">
    <property type="organism ID" value="6437"/>
</dbReference>
<protein>
    <submittedName>
        <fullName evidence="2">CMP-sialic acid synthetase</fullName>
    </submittedName>
</protein>
<dbReference type="EMBL" id="LC191269">
    <property type="protein sequence ID" value="BBB02484.1"/>
    <property type="molecule type" value="mRNA"/>
</dbReference>
<dbReference type="PANTHER" id="PTHR21485:SF3">
    <property type="entry name" value="N-ACYLNEURAMINATE CYTIDYLYLTRANSFERASE"/>
    <property type="match status" value="1"/>
</dbReference>
<sequence length="245" mass="27761">MNHVFVLFLAFIPLSFSCKSSSWNPLNYNHPHIAALILARGGSKGIPLKNLAKLNGRSLLSINLSVVLQVNFSSVWVSTDHFKILQEAGVVNVHWRSEESARDDASSILGVLDFIHKHPEVDAVALVQCTSPFIKAEYLKQALEEIRKGKECVFSVTRSHKLRWIQRQDGSVLPLNFAIHNRPRRQDWSGELLENGMFYFAERKLINRGLLQSHRCKIVEIPQKDSLEIDTRSDLDVAKALVQLT</sequence>
<dbReference type="InterPro" id="IPR003329">
    <property type="entry name" value="Cytidylyl_trans"/>
</dbReference>
<dbReference type="Pfam" id="PF02348">
    <property type="entry name" value="CTP_transf_3"/>
    <property type="match status" value="1"/>
</dbReference>
<dbReference type="CDD" id="cd02513">
    <property type="entry name" value="CMP-NeuAc_Synthase"/>
    <property type="match status" value="1"/>
</dbReference>
<dbReference type="AlphaFoldDB" id="A0A2Z5TXA4"/>
<evidence type="ECO:0000313" key="2">
    <source>
        <dbReference type="EMBL" id="BBB02484.1"/>
    </source>
</evidence>
<organism evidence="2">
    <name type="scientific">Tribolium castaneum</name>
    <name type="common">Red flour beetle</name>
    <dbReference type="NCBI Taxonomy" id="7070"/>
    <lineage>
        <taxon>Eukaryota</taxon>
        <taxon>Metazoa</taxon>
        <taxon>Ecdysozoa</taxon>
        <taxon>Arthropoda</taxon>
        <taxon>Hexapoda</taxon>
        <taxon>Insecta</taxon>
        <taxon>Pterygota</taxon>
        <taxon>Neoptera</taxon>
        <taxon>Endopterygota</taxon>
        <taxon>Coleoptera</taxon>
        <taxon>Polyphaga</taxon>
        <taxon>Cucujiformia</taxon>
        <taxon>Tenebrionidae</taxon>
        <taxon>Tenebrionidae incertae sedis</taxon>
        <taxon>Tribolium</taxon>
    </lineage>
</organism>
<dbReference type="SUPFAM" id="SSF53448">
    <property type="entry name" value="Nucleotide-diphospho-sugar transferases"/>
    <property type="match status" value="1"/>
</dbReference>
<accession>A0A2Z5TXA4</accession>
<reference evidence="2" key="1">
    <citation type="journal article" date="2017" name="Glycobiology">
        <title>Diverse subcellular localizations of the insect CMP-sialic acid synthetases.</title>
        <authorList>
            <person name="Di W."/>
            <person name="Fujita A."/>
            <person name="Hamaguchi K."/>
            <person name="Delannoy P."/>
            <person name="Sato C."/>
            <person name="Kitajima K."/>
        </authorList>
    </citation>
    <scope>NUCLEOTIDE SEQUENCE</scope>
</reference>
<name>A0A2Z5TXA4_TRICA</name>
<gene>
    <name evidence="2" type="primary">CMAS</name>
</gene>
<feature type="chain" id="PRO_5016366196" evidence="1">
    <location>
        <begin position="18"/>
        <end position="245"/>
    </location>
</feature>
<dbReference type="PANTHER" id="PTHR21485">
    <property type="entry name" value="HAD SUPERFAMILY MEMBERS CMAS AND KDSC"/>
    <property type="match status" value="1"/>
</dbReference>
<evidence type="ECO:0000256" key="1">
    <source>
        <dbReference type="SAM" id="SignalP"/>
    </source>
</evidence>
<dbReference type="InterPro" id="IPR029044">
    <property type="entry name" value="Nucleotide-diphossugar_trans"/>
</dbReference>
<feature type="signal peptide" evidence="1">
    <location>
        <begin position="1"/>
        <end position="17"/>
    </location>
</feature>
<keyword evidence="1" id="KW-0732">Signal</keyword>
<dbReference type="Gene3D" id="3.90.550.10">
    <property type="entry name" value="Spore Coat Polysaccharide Biosynthesis Protein SpsA, Chain A"/>
    <property type="match status" value="1"/>
</dbReference>